<dbReference type="Pfam" id="PF00205">
    <property type="entry name" value="TPP_enzyme_M"/>
    <property type="match status" value="1"/>
</dbReference>
<evidence type="ECO:0000256" key="2">
    <source>
        <dbReference type="ARBA" id="ARBA00001964"/>
    </source>
</evidence>
<evidence type="ECO:0000256" key="7">
    <source>
        <dbReference type="ARBA" id="ARBA00022793"/>
    </source>
</evidence>
<accession>A0A5N6ZHM1</accession>
<dbReference type="GO" id="GO:0004737">
    <property type="term" value="F:pyruvate decarboxylase activity"/>
    <property type="evidence" value="ECO:0007669"/>
    <property type="project" value="UniProtKB-EC"/>
</dbReference>
<keyword evidence="13" id="KW-0472">Membrane</keyword>
<comment type="catalytic activity">
    <reaction evidence="1">
        <text>a 2-oxocarboxylate + H(+) = an aldehyde + CO2</text>
        <dbReference type="Rhea" id="RHEA:11628"/>
        <dbReference type="ChEBI" id="CHEBI:15378"/>
        <dbReference type="ChEBI" id="CHEBI:16526"/>
        <dbReference type="ChEBI" id="CHEBI:17478"/>
        <dbReference type="ChEBI" id="CHEBI:35179"/>
        <dbReference type="EC" id="4.1.1.1"/>
    </reaction>
</comment>
<protein>
    <recommendedName>
        <fullName evidence="5">Pyruvate decarboxylase</fullName>
        <ecNumber evidence="4">4.1.1.1</ecNumber>
    </recommendedName>
</protein>
<name>A0A5N6ZHM1_9EURO</name>
<comment type="cofactor">
    <cofactor evidence="11">
        <name>Mg(2+)</name>
        <dbReference type="ChEBI" id="CHEBI:18420"/>
    </cofactor>
    <text evidence="11">Binds 1 Mg(2+) per subunit.</text>
</comment>
<dbReference type="Pfam" id="PF02776">
    <property type="entry name" value="TPP_enzyme_N"/>
    <property type="match status" value="1"/>
</dbReference>
<evidence type="ECO:0000256" key="13">
    <source>
        <dbReference type="SAM" id="Phobius"/>
    </source>
</evidence>
<evidence type="ECO:0000259" key="16">
    <source>
        <dbReference type="Pfam" id="PF02776"/>
    </source>
</evidence>
<dbReference type="PANTHER" id="PTHR43452">
    <property type="entry name" value="PYRUVATE DECARBOXYLASE"/>
    <property type="match status" value="1"/>
</dbReference>
<keyword evidence="6 11" id="KW-0479">Metal-binding</keyword>
<dbReference type="InterPro" id="IPR000399">
    <property type="entry name" value="TPP-bd_CS"/>
</dbReference>
<keyword evidence="10" id="KW-0456">Lyase</keyword>
<feature type="binding site" evidence="11">
    <location>
        <position position="476"/>
    </location>
    <ligand>
        <name>Mg(2+)</name>
        <dbReference type="ChEBI" id="CHEBI:18420"/>
    </ligand>
</feature>
<evidence type="ECO:0000313" key="17">
    <source>
        <dbReference type="EMBL" id="KAE8356868.1"/>
    </source>
</evidence>
<evidence type="ECO:0000256" key="9">
    <source>
        <dbReference type="ARBA" id="ARBA00023052"/>
    </source>
</evidence>
<evidence type="ECO:0000256" key="1">
    <source>
        <dbReference type="ARBA" id="ARBA00001041"/>
    </source>
</evidence>
<dbReference type="CDD" id="cd02005">
    <property type="entry name" value="TPP_PDC_IPDC"/>
    <property type="match status" value="1"/>
</dbReference>
<feature type="transmembrane region" description="Helical" evidence="13">
    <location>
        <begin position="102"/>
        <end position="124"/>
    </location>
</feature>
<keyword evidence="13" id="KW-0812">Transmembrane</keyword>
<reference evidence="18" key="1">
    <citation type="submission" date="2019-04" db="EMBL/GenBank/DDBJ databases">
        <title>Friends and foes A comparative genomics studyof 23 Aspergillus species from section Flavi.</title>
        <authorList>
            <consortium name="DOE Joint Genome Institute"/>
            <person name="Kjaerbolling I."/>
            <person name="Vesth T."/>
            <person name="Frisvad J.C."/>
            <person name="Nybo J.L."/>
            <person name="Theobald S."/>
            <person name="Kildgaard S."/>
            <person name="Isbrandt T."/>
            <person name="Kuo A."/>
            <person name="Sato A."/>
            <person name="Lyhne E.K."/>
            <person name="Kogle M.E."/>
            <person name="Wiebenga A."/>
            <person name="Kun R.S."/>
            <person name="Lubbers R.J."/>
            <person name="Makela M.R."/>
            <person name="Barry K."/>
            <person name="Chovatia M."/>
            <person name="Clum A."/>
            <person name="Daum C."/>
            <person name="Haridas S."/>
            <person name="He G."/>
            <person name="LaButti K."/>
            <person name="Lipzen A."/>
            <person name="Mondo S."/>
            <person name="Riley R."/>
            <person name="Salamov A."/>
            <person name="Simmons B.A."/>
            <person name="Magnuson J.K."/>
            <person name="Henrissat B."/>
            <person name="Mortensen U.H."/>
            <person name="Larsen T.O."/>
            <person name="Devries R.P."/>
            <person name="Grigoriev I.V."/>
            <person name="Machida M."/>
            <person name="Baker S.E."/>
            <person name="Andersen M.R."/>
        </authorList>
    </citation>
    <scope>NUCLEOTIDE SEQUENCE [LARGE SCALE GENOMIC DNA]</scope>
    <source>
        <strain evidence="18">CBS 553.77</strain>
    </source>
</reference>
<comment type="similarity">
    <text evidence="3 12">Belongs to the TPP enzyme family.</text>
</comment>
<dbReference type="Pfam" id="PF02775">
    <property type="entry name" value="TPP_enzyme_C"/>
    <property type="match status" value="1"/>
</dbReference>
<evidence type="ECO:0000256" key="11">
    <source>
        <dbReference type="PIRSR" id="PIRSR036565-2"/>
    </source>
</evidence>
<dbReference type="CDD" id="cd07038">
    <property type="entry name" value="TPP_PYR_PDC_IPDC_like"/>
    <property type="match status" value="1"/>
</dbReference>
<dbReference type="OrthoDB" id="3970464at2759"/>
<dbReference type="AlphaFoldDB" id="A0A5N6ZHM1"/>
<evidence type="ECO:0000256" key="8">
    <source>
        <dbReference type="ARBA" id="ARBA00022842"/>
    </source>
</evidence>
<feature type="binding site" evidence="11">
    <location>
        <position position="505"/>
    </location>
    <ligand>
        <name>Mg(2+)</name>
        <dbReference type="ChEBI" id="CHEBI:18420"/>
    </ligand>
</feature>
<evidence type="ECO:0000256" key="5">
    <source>
        <dbReference type="ARBA" id="ARBA00014422"/>
    </source>
</evidence>
<dbReference type="PROSITE" id="PS00187">
    <property type="entry name" value="TPP_ENZYMES"/>
    <property type="match status" value="1"/>
</dbReference>
<keyword evidence="8 11" id="KW-0460">Magnesium</keyword>
<dbReference type="EC" id="4.1.1.1" evidence="4"/>
<dbReference type="InterPro" id="IPR012000">
    <property type="entry name" value="Thiamin_PyroP_enz_cen_dom"/>
</dbReference>
<dbReference type="InterPro" id="IPR011766">
    <property type="entry name" value="TPP_enzyme_TPP-bd"/>
</dbReference>
<organism evidence="17 18">
    <name type="scientific">Aspergillus coremiiformis</name>
    <dbReference type="NCBI Taxonomy" id="138285"/>
    <lineage>
        <taxon>Eukaryota</taxon>
        <taxon>Fungi</taxon>
        <taxon>Dikarya</taxon>
        <taxon>Ascomycota</taxon>
        <taxon>Pezizomycotina</taxon>
        <taxon>Eurotiomycetes</taxon>
        <taxon>Eurotiomycetidae</taxon>
        <taxon>Eurotiales</taxon>
        <taxon>Aspergillaceae</taxon>
        <taxon>Aspergillus</taxon>
        <taxon>Aspergillus subgen. Circumdati</taxon>
    </lineage>
</organism>
<dbReference type="InterPro" id="IPR047214">
    <property type="entry name" value="TPP_PDC_IPDC"/>
</dbReference>
<dbReference type="Gene3D" id="3.40.50.970">
    <property type="match status" value="2"/>
</dbReference>
<proteinExistence type="inferred from homology"/>
<dbReference type="PANTHER" id="PTHR43452:SF1">
    <property type="entry name" value="PYRUVATE DECARBOXYLASE C186.09-RELATED"/>
    <property type="match status" value="1"/>
</dbReference>
<evidence type="ECO:0000256" key="10">
    <source>
        <dbReference type="ARBA" id="ARBA00023239"/>
    </source>
</evidence>
<feature type="domain" description="Thiamine pyrophosphate enzyme central" evidence="14">
    <location>
        <begin position="242"/>
        <end position="341"/>
    </location>
</feature>
<dbReference type="GO" id="GO:0000287">
    <property type="term" value="F:magnesium ion binding"/>
    <property type="evidence" value="ECO:0007669"/>
    <property type="project" value="InterPro"/>
</dbReference>
<gene>
    <name evidence="17" type="ORF">BDV28DRAFT_163041</name>
</gene>
<dbReference type="InterPro" id="IPR047213">
    <property type="entry name" value="TPP_PYR_PDC_IPDC-like"/>
</dbReference>
<dbReference type="GO" id="GO:0000949">
    <property type="term" value="P:aromatic amino acid family catabolic process to alcohol via Ehrlich pathway"/>
    <property type="evidence" value="ECO:0007669"/>
    <property type="project" value="TreeGrafter"/>
</dbReference>
<dbReference type="GO" id="GO:0005829">
    <property type="term" value="C:cytosol"/>
    <property type="evidence" value="ECO:0007669"/>
    <property type="project" value="TreeGrafter"/>
</dbReference>
<dbReference type="FunFam" id="3.40.50.970:FF:000024">
    <property type="entry name" value="Pyruvate decarboxylase isozyme"/>
    <property type="match status" value="1"/>
</dbReference>
<evidence type="ECO:0000256" key="6">
    <source>
        <dbReference type="ARBA" id="ARBA00022723"/>
    </source>
</evidence>
<dbReference type="EMBL" id="ML739034">
    <property type="protein sequence ID" value="KAE8356868.1"/>
    <property type="molecule type" value="Genomic_DNA"/>
</dbReference>
<sequence length="613" mass="66864">MAPSFLEVETVPAVTKTRFSAYEDSPAIQPQFHPGHYNIGTVLAHRMEELGVTDYFVVPGDYNLTLLDQILKNKSLRMVGCCNELNAGYAADGYARSSPSKVAVVFVTFMVGGLSVINAIAGAYSENLRVIVVSGCPPQETFGQDRMMHHTLGINDREQPLQMFAKVTTASVRLTTKNDPIGTLDSAITRCLEDSLPVYIEIPSNISQFPCPPPTPLIIPQPIPARRDSTRAAVETIRPIWEAAEKPILMVGARVRQTVSTATLVALVDKLGCAVFVQPDAKSLIPEDHPQFAGTFWSASSNVGCEEAVLRSDLWVMMGCRWTDFHTLGSYLDLSKESSRILDLQDGYITTPGGESLKGIGLDDTIQAIIASDIPRKDTTCRPLPLTPTTPHGSLEGNSSLSIAAILQGIQRIITPKDTLIAETGDSWFNAQTIQLPNGADYQMQMVYGSIGWSLPATMGYQIGRPDGRVITMIGDGSFQMTAQEVSTMIRARTNSIIFIFNNLGYAIETAIHDGPYNYYNNWNYTAFAQSLCNMFHAPYVDNPHVDPQINGMGMNPPMFAMQIKTTAELRIALDRVEQEPTKLAILECCIPPGDVSSTLISFGTAVGQAPQS</sequence>
<keyword evidence="7" id="KW-0210">Decarboxylase</keyword>
<evidence type="ECO:0000256" key="12">
    <source>
        <dbReference type="RuleBase" id="RU362132"/>
    </source>
</evidence>
<keyword evidence="13" id="KW-1133">Transmembrane helix</keyword>
<evidence type="ECO:0000313" key="18">
    <source>
        <dbReference type="Proteomes" id="UP000327118"/>
    </source>
</evidence>
<dbReference type="SUPFAM" id="SSF52467">
    <property type="entry name" value="DHS-like NAD/FAD-binding domain"/>
    <property type="match status" value="1"/>
</dbReference>
<evidence type="ECO:0000259" key="14">
    <source>
        <dbReference type="Pfam" id="PF00205"/>
    </source>
</evidence>
<dbReference type="Proteomes" id="UP000327118">
    <property type="component" value="Unassembled WGS sequence"/>
</dbReference>
<comment type="cofactor">
    <cofactor evidence="2">
        <name>thiamine diphosphate</name>
        <dbReference type="ChEBI" id="CHEBI:58937"/>
    </cofactor>
</comment>
<dbReference type="GO" id="GO:0030976">
    <property type="term" value="F:thiamine pyrophosphate binding"/>
    <property type="evidence" value="ECO:0007669"/>
    <property type="project" value="InterPro"/>
</dbReference>
<evidence type="ECO:0000256" key="4">
    <source>
        <dbReference type="ARBA" id="ARBA00013202"/>
    </source>
</evidence>
<dbReference type="InterPro" id="IPR012001">
    <property type="entry name" value="Thiamin_PyroP_enz_TPP-bd_dom"/>
</dbReference>
<dbReference type="PIRSF" id="PIRSF036565">
    <property type="entry name" value="Pyruvt_ip_decrb"/>
    <property type="match status" value="1"/>
</dbReference>
<feature type="domain" description="Thiamine pyrophosphate enzyme N-terminal TPP-binding" evidence="16">
    <location>
        <begin position="38"/>
        <end position="145"/>
    </location>
</feature>
<dbReference type="Gene3D" id="3.40.50.1220">
    <property type="entry name" value="TPP-binding domain"/>
    <property type="match status" value="1"/>
</dbReference>
<dbReference type="SUPFAM" id="SSF52518">
    <property type="entry name" value="Thiamin diphosphate-binding fold (THDP-binding)"/>
    <property type="match status" value="2"/>
</dbReference>
<feature type="domain" description="Thiamine pyrophosphate enzyme TPP-binding" evidence="15">
    <location>
        <begin position="431"/>
        <end position="513"/>
    </location>
</feature>
<dbReference type="InterPro" id="IPR029035">
    <property type="entry name" value="DHS-like_NAD/FAD-binding_dom"/>
</dbReference>
<keyword evidence="9 12" id="KW-0786">Thiamine pyrophosphate</keyword>
<evidence type="ECO:0000259" key="15">
    <source>
        <dbReference type="Pfam" id="PF02775"/>
    </source>
</evidence>
<dbReference type="InterPro" id="IPR012110">
    <property type="entry name" value="PDC/IPDC-like"/>
</dbReference>
<keyword evidence="18" id="KW-1185">Reference proteome</keyword>
<evidence type="ECO:0000256" key="3">
    <source>
        <dbReference type="ARBA" id="ARBA00007812"/>
    </source>
</evidence>
<dbReference type="InterPro" id="IPR029061">
    <property type="entry name" value="THDP-binding"/>
</dbReference>
<feature type="binding site" evidence="11">
    <location>
        <position position="503"/>
    </location>
    <ligand>
        <name>Mg(2+)</name>
        <dbReference type="ChEBI" id="CHEBI:18420"/>
    </ligand>
</feature>